<evidence type="ECO:0000313" key="1">
    <source>
        <dbReference type="EMBL" id="QDL53134.1"/>
    </source>
</evidence>
<protein>
    <submittedName>
        <fullName evidence="1">Uncharacterized protein</fullName>
    </submittedName>
</protein>
<reference evidence="2" key="1">
    <citation type="submission" date="2019-02" db="EMBL/GenBank/DDBJ databases">
        <title>Complete genome sequence of Rhodoferax sp. Gr-4.</title>
        <authorList>
            <person name="Jin L."/>
        </authorList>
    </citation>
    <scope>NUCLEOTIDE SEQUENCE [LARGE SCALE GENOMIC DNA]</scope>
    <source>
        <strain evidence="2">Gr-4</strain>
    </source>
</reference>
<gene>
    <name evidence="1" type="ORF">EXZ61_02525</name>
</gene>
<name>A0A515EKE1_9BURK</name>
<dbReference type="KEGG" id="rhg:EXZ61_02525"/>
<dbReference type="RefSeq" id="WP_142808714.1">
    <property type="nucleotide sequence ID" value="NZ_CP036282.1"/>
</dbReference>
<proteinExistence type="predicted"/>
<organism evidence="1 2">
    <name type="scientific">Rhodoferax aquaticus</name>
    <dbReference type="NCBI Taxonomy" id="2527691"/>
    <lineage>
        <taxon>Bacteria</taxon>
        <taxon>Pseudomonadati</taxon>
        <taxon>Pseudomonadota</taxon>
        <taxon>Betaproteobacteria</taxon>
        <taxon>Burkholderiales</taxon>
        <taxon>Comamonadaceae</taxon>
        <taxon>Rhodoferax</taxon>
    </lineage>
</organism>
<dbReference type="Proteomes" id="UP000317365">
    <property type="component" value="Chromosome"/>
</dbReference>
<accession>A0A515EKE1</accession>
<dbReference type="AlphaFoldDB" id="A0A515EKE1"/>
<keyword evidence="2" id="KW-1185">Reference proteome</keyword>
<reference evidence="2" key="2">
    <citation type="journal article" date="2020" name="Int. J. Syst. Evol. Microbiol.">
        <title>Genomic insights into a novel species Rhodoferax aquaticus sp. nov., isolated from freshwater.</title>
        <authorList>
            <person name="Li T."/>
            <person name="Zhuo Y."/>
            <person name="Jin C.Z."/>
            <person name="Wu X."/>
            <person name="Ko S.R."/>
            <person name="Jin F.J."/>
            <person name="Ahn C.Y."/>
            <person name="Oh H.M."/>
            <person name="Lee H.G."/>
            <person name="Jin L."/>
        </authorList>
    </citation>
    <scope>NUCLEOTIDE SEQUENCE [LARGE SCALE GENOMIC DNA]</scope>
    <source>
        <strain evidence="2">Gr-4</strain>
    </source>
</reference>
<evidence type="ECO:0000313" key="2">
    <source>
        <dbReference type="Proteomes" id="UP000317365"/>
    </source>
</evidence>
<dbReference type="EMBL" id="CP036282">
    <property type="protein sequence ID" value="QDL53134.1"/>
    <property type="molecule type" value="Genomic_DNA"/>
</dbReference>
<sequence>MSNALLSVVLTALVAVEHNGVLYGPGQPAGTDFETNELLAKPLLEVGAVEVSKADKAPGTAVVLGPSLDQEKEFLKAWRARLEAEGARLVQDRDGLEAYQATLADARIKLDAETAALAAARTKLDADQATFDAAQAAAAAKKK</sequence>